<evidence type="ECO:0000256" key="1">
    <source>
        <dbReference type="SAM" id="MobiDB-lite"/>
    </source>
</evidence>
<comment type="caution">
    <text evidence="2">The sequence shown here is derived from an EMBL/GenBank/DDBJ whole genome shotgun (WGS) entry which is preliminary data.</text>
</comment>
<evidence type="ECO:0000313" key="3">
    <source>
        <dbReference type="Proteomes" id="UP000536711"/>
    </source>
</evidence>
<name>A0A8H4J974_9HYPO</name>
<dbReference type="Proteomes" id="UP000536711">
    <property type="component" value="Unassembled WGS sequence"/>
</dbReference>
<feature type="compositionally biased region" description="Acidic residues" evidence="1">
    <location>
        <begin position="42"/>
        <end position="54"/>
    </location>
</feature>
<keyword evidence="3" id="KW-1185">Reference proteome</keyword>
<evidence type="ECO:0000313" key="2">
    <source>
        <dbReference type="EMBL" id="KAF4415354.1"/>
    </source>
</evidence>
<proteinExistence type="predicted"/>
<dbReference type="AlphaFoldDB" id="A0A8H4J974"/>
<sequence>MSAEDDSETSSGAHEQPETGETDSQSESSDLYFMTVEHDGEGDVSADEVSDEDAPMPSAIKLHHPVSLYDS</sequence>
<feature type="region of interest" description="Disordered" evidence="1">
    <location>
        <begin position="1"/>
        <end position="71"/>
    </location>
</feature>
<organism evidence="2 3">
    <name type="scientific">Fusarium acutatum</name>
    <dbReference type="NCBI Taxonomy" id="78861"/>
    <lineage>
        <taxon>Eukaryota</taxon>
        <taxon>Fungi</taxon>
        <taxon>Dikarya</taxon>
        <taxon>Ascomycota</taxon>
        <taxon>Pezizomycotina</taxon>
        <taxon>Sordariomycetes</taxon>
        <taxon>Hypocreomycetidae</taxon>
        <taxon>Hypocreales</taxon>
        <taxon>Nectriaceae</taxon>
        <taxon>Fusarium</taxon>
        <taxon>Fusarium fujikuroi species complex</taxon>
    </lineage>
</organism>
<accession>A0A8H4J974</accession>
<reference evidence="2 3" key="1">
    <citation type="submission" date="2020-01" db="EMBL/GenBank/DDBJ databases">
        <title>Identification and distribution of gene clusters putatively required for synthesis of sphingolipid metabolism inhibitors in phylogenetically diverse species of the filamentous fungus Fusarium.</title>
        <authorList>
            <person name="Kim H.-S."/>
            <person name="Busman M."/>
            <person name="Brown D.W."/>
            <person name="Divon H."/>
            <person name="Uhlig S."/>
            <person name="Proctor R.H."/>
        </authorList>
    </citation>
    <scope>NUCLEOTIDE SEQUENCE [LARGE SCALE GENOMIC DNA]</scope>
    <source>
        <strain evidence="2 3">NRRL 13308</strain>
    </source>
</reference>
<gene>
    <name evidence="2" type="ORF">FACUT_13474</name>
</gene>
<protein>
    <submittedName>
        <fullName evidence="2">Uncharacterized protein</fullName>
    </submittedName>
</protein>
<dbReference type="EMBL" id="JAADJF010000564">
    <property type="protein sequence ID" value="KAF4415354.1"/>
    <property type="molecule type" value="Genomic_DNA"/>
</dbReference>